<dbReference type="OrthoDB" id="9801997at2"/>
<keyword evidence="2" id="KW-0575">Peroxidase</keyword>
<sequence>MTSLRQPYAELSGPALQHLRAIKKLLEDSPLGRNLVELVYLRVSQRNGCAFCLDMHARALRSGGESPVRLDTLAGWRLSPHFTAREKAALAWAESLTDIASSQADDAAYQPLLTHFSAQEICDLTMAIASMNALNRLAIAMRQ</sequence>
<evidence type="ECO:0000313" key="2">
    <source>
        <dbReference type="EMBL" id="PXX46336.1"/>
    </source>
</evidence>
<dbReference type="Gene3D" id="1.20.1290.10">
    <property type="entry name" value="AhpD-like"/>
    <property type="match status" value="1"/>
</dbReference>
<dbReference type="InterPro" id="IPR003779">
    <property type="entry name" value="CMD-like"/>
</dbReference>
<dbReference type="Proteomes" id="UP000248395">
    <property type="component" value="Unassembled WGS sequence"/>
</dbReference>
<dbReference type="InterPro" id="IPR029032">
    <property type="entry name" value="AhpD-like"/>
</dbReference>
<dbReference type="Pfam" id="PF02627">
    <property type="entry name" value="CMD"/>
    <property type="match status" value="1"/>
</dbReference>
<dbReference type="InterPro" id="IPR004675">
    <property type="entry name" value="AhpD_core"/>
</dbReference>
<dbReference type="EMBL" id="QJKC01000009">
    <property type="protein sequence ID" value="PXX46336.1"/>
    <property type="molecule type" value="Genomic_DNA"/>
</dbReference>
<dbReference type="GO" id="GO:0051920">
    <property type="term" value="F:peroxiredoxin activity"/>
    <property type="evidence" value="ECO:0007669"/>
    <property type="project" value="InterPro"/>
</dbReference>
<dbReference type="NCBIfam" id="TIGR00778">
    <property type="entry name" value="ahpD_dom"/>
    <property type="match status" value="1"/>
</dbReference>
<keyword evidence="3" id="KW-1185">Reference proteome</keyword>
<reference evidence="2 3" key="1">
    <citation type="submission" date="2018-05" db="EMBL/GenBank/DDBJ databases">
        <title>Genomic Encyclopedia of Type Strains, Phase IV (KMG-IV): sequencing the most valuable type-strain genomes for metagenomic binning, comparative biology and taxonomic classification.</title>
        <authorList>
            <person name="Goeker M."/>
        </authorList>
    </citation>
    <scope>NUCLEOTIDE SEQUENCE [LARGE SCALE GENOMIC DNA]</scope>
    <source>
        <strain evidence="2 3">DSM 25134</strain>
    </source>
</reference>
<evidence type="ECO:0000259" key="1">
    <source>
        <dbReference type="Pfam" id="PF02627"/>
    </source>
</evidence>
<dbReference type="SUPFAM" id="SSF69118">
    <property type="entry name" value="AhpD-like"/>
    <property type="match status" value="1"/>
</dbReference>
<dbReference type="PANTHER" id="PTHR34846">
    <property type="entry name" value="4-CARBOXYMUCONOLACTONE DECARBOXYLASE FAMILY PROTEIN (AFU_ORTHOLOGUE AFUA_6G11590)"/>
    <property type="match status" value="1"/>
</dbReference>
<dbReference type="RefSeq" id="WP_059287443.1">
    <property type="nucleotide sequence ID" value="NZ_LNQU01000223.1"/>
</dbReference>
<feature type="domain" description="Carboxymuconolactone decarboxylase-like" evidence="1">
    <location>
        <begin position="24"/>
        <end position="94"/>
    </location>
</feature>
<proteinExistence type="predicted"/>
<protein>
    <submittedName>
        <fullName evidence="2">AhpD family alkylhydroperoxidase</fullName>
    </submittedName>
</protein>
<gene>
    <name evidence="2" type="ORF">DFR38_109178</name>
</gene>
<accession>A0A318JEX6</accession>
<dbReference type="AlphaFoldDB" id="A0A318JEX6"/>
<comment type="caution">
    <text evidence="2">The sequence shown here is derived from an EMBL/GenBank/DDBJ whole genome shotgun (WGS) entry which is preliminary data.</text>
</comment>
<organism evidence="2 3">
    <name type="scientific">Aquitalea magnusonii</name>
    <dbReference type="NCBI Taxonomy" id="332411"/>
    <lineage>
        <taxon>Bacteria</taxon>
        <taxon>Pseudomonadati</taxon>
        <taxon>Pseudomonadota</taxon>
        <taxon>Betaproteobacteria</taxon>
        <taxon>Neisseriales</taxon>
        <taxon>Chromobacteriaceae</taxon>
        <taxon>Aquitalea</taxon>
    </lineage>
</organism>
<name>A0A318JEX6_9NEIS</name>
<keyword evidence="2" id="KW-0560">Oxidoreductase</keyword>
<evidence type="ECO:0000313" key="3">
    <source>
        <dbReference type="Proteomes" id="UP000248395"/>
    </source>
</evidence>
<dbReference type="PANTHER" id="PTHR34846:SF10">
    <property type="entry name" value="CYTOPLASMIC PROTEIN"/>
    <property type="match status" value="1"/>
</dbReference>